<dbReference type="SUPFAM" id="SSF75304">
    <property type="entry name" value="Amidase signature (AS) enzymes"/>
    <property type="match status" value="1"/>
</dbReference>
<protein>
    <submittedName>
        <fullName evidence="3">Amidase</fullName>
        <ecNumber evidence="3">3.5.1.4</ecNumber>
    </submittedName>
</protein>
<proteinExistence type="predicted"/>
<dbReference type="Pfam" id="PF01425">
    <property type="entry name" value="Amidase"/>
    <property type="match status" value="1"/>
</dbReference>
<dbReference type="EMBL" id="QXGH01000012">
    <property type="protein sequence ID" value="RHW27750.1"/>
    <property type="molecule type" value="Genomic_DNA"/>
</dbReference>
<feature type="compositionally biased region" description="Basic residues" evidence="1">
    <location>
        <begin position="1"/>
        <end position="13"/>
    </location>
</feature>
<dbReference type="NCBIfam" id="NF006169">
    <property type="entry name" value="PRK08310.1"/>
    <property type="match status" value="1"/>
</dbReference>
<dbReference type="GO" id="GO:0004040">
    <property type="term" value="F:amidase activity"/>
    <property type="evidence" value="ECO:0007669"/>
    <property type="project" value="UniProtKB-EC"/>
</dbReference>
<dbReference type="InterPro" id="IPR036928">
    <property type="entry name" value="AS_sf"/>
</dbReference>
<dbReference type="PANTHER" id="PTHR46310">
    <property type="entry name" value="AMIDASE 1"/>
    <property type="match status" value="1"/>
</dbReference>
<keyword evidence="3" id="KW-0378">Hydrolase</keyword>
<feature type="domain" description="Amidase" evidence="2">
    <location>
        <begin position="78"/>
        <end position="262"/>
    </location>
</feature>
<dbReference type="Gene3D" id="3.90.1300.10">
    <property type="entry name" value="Amidase signature (AS) domain"/>
    <property type="match status" value="1"/>
</dbReference>
<name>A0A417Y506_9ACTN</name>
<evidence type="ECO:0000313" key="4">
    <source>
        <dbReference type="Proteomes" id="UP000283644"/>
    </source>
</evidence>
<dbReference type="Proteomes" id="UP000283644">
    <property type="component" value="Unassembled WGS sequence"/>
</dbReference>
<comment type="caution">
    <text evidence="3">The sequence shown here is derived from an EMBL/GenBank/DDBJ whole genome shotgun (WGS) entry which is preliminary data.</text>
</comment>
<reference evidence="3 4" key="1">
    <citation type="submission" date="2018-09" db="EMBL/GenBank/DDBJ databases">
        <title>Genome sequencing of Nocardioides immobilis CCTCC AB 2017083 for comparison to Nocardioides silvaticus.</title>
        <authorList>
            <person name="Li C."/>
            <person name="Wang G."/>
        </authorList>
    </citation>
    <scope>NUCLEOTIDE SEQUENCE [LARGE SCALE GENOMIC DNA]</scope>
    <source>
        <strain evidence="3 4">CCTCC AB 2017083</strain>
    </source>
</reference>
<evidence type="ECO:0000313" key="3">
    <source>
        <dbReference type="EMBL" id="RHW27750.1"/>
    </source>
</evidence>
<accession>A0A417Y506</accession>
<evidence type="ECO:0000259" key="2">
    <source>
        <dbReference type="Pfam" id="PF01425"/>
    </source>
</evidence>
<feature type="region of interest" description="Disordered" evidence="1">
    <location>
        <begin position="1"/>
        <end position="28"/>
    </location>
</feature>
<evidence type="ECO:0000256" key="1">
    <source>
        <dbReference type="SAM" id="MobiDB-lite"/>
    </source>
</evidence>
<dbReference type="OrthoDB" id="182039at2"/>
<dbReference type="InterPro" id="IPR023631">
    <property type="entry name" value="Amidase_dom"/>
</dbReference>
<sequence length="439" mass="45825">MRPHARRHARRVPHPALGHPARPGGPRLLARDRPALVAQRAPRPSLGLRHEPHPTAHSTVVTEVDTTVWRELGDPLVAGAPDGPLAGTTLAVKDLYDVAGHPVGAGNPARRAAAQPAARHAPVVAQLLAAGASVRGITRTDEFAYSLFGVNDHYGTPPNPAAPGRVPGGSSSGSVAAVALGEATIGLGTDTGGSIRVPAAYQGVFGIRTTHGLVSREGLLPLAPTFDTVGWLTRDAATLARVGDVLLPHSPGGTDELVVVPELFDRADPDVAEVVLASVTHRSLSPGRLQLDEWREAFVVLQAWEAWQAHGSWLEYRLGTLGADVRSRFERARSVTDAEAGAARATVDRARRTIRDVVADRVLVLPSAPTVAPLLGAGLAERLPHVRAATLALTCVAGIGGLPAVSLPRTTAAGLPCGVCLVAAPGRDRDLLDLAVRYI</sequence>
<dbReference type="AlphaFoldDB" id="A0A417Y506"/>
<dbReference type="PANTHER" id="PTHR46310:SF7">
    <property type="entry name" value="AMIDASE 1"/>
    <property type="match status" value="1"/>
</dbReference>
<keyword evidence="4" id="KW-1185">Reference proteome</keyword>
<organism evidence="3 4">
    <name type="scientific">Nocardioides immobilis</name>
    <dbReference type="NCBI Taxonomy" id="2049295"/>
    <lineage>
        <taxon>Bacteria</taxon>
        <taxon>Bacillati</taxon>
        <taxon>Actinomycetota</taxon>
        <taxon>Actinomycetes</taxon>
        <taxon>Propionibacteriales</taxon>
        <taxon>Nocardioidaceae</taxon>
        <taxon>Nocardioides</taxon>
    </lineage>
</organism>
<dbReference type="EC" id="3.5.1.4" evidence="3"/>
<gene>
    <name evidence="3" type="ORF">D0Z08_07490</name>
</gene>